<dbReference type="KEGG" id="tet:TTHERM_01080580"/>
<dbReference type="PANTHER" id="PTHR24111:SF0">
    <property type="entry name" value="LEUCINE-RICH REPEAT-CONTAINING PROTEIN"/>
    <property type="match status" value="1"/>
</dbReference>
<dbReference type="SUPFAM" id="SSF52047">
    <property type="entry name" value="RNI-like"/>
    <property type="match status" value="1"/>
</dbReference>
<keyword evidence="3" id="KW-1185">Reference proteome</keyword>
<dbReference type="InParanoid" id="Q22C12"/>
<evidence type="ECO:0000313" key="2">
    <source>
        <dbReference type="EMBL" id="EAR82850.1"/>
    </source>
</evidence>
<dbReference type="InterPro" id="IPR052201">
    <property type="entry name" value="LRR-containing_regulator"/>
</dbReference>
<dbReference type="RefSeq" id="XP_001030513.1">
    <property type="nucleotide sequence ID" value="XM_001030513.3"/>
</dbReference>
<dbReference type="HOGENOM" id="CLU_1581708_0_0_1"/>
<sequence>MSILEEQFNFNCQSTNLRLNYWHQKVNPLALSFTLQKCQQLVNLNIDLSRNMLGDEGLINFSTFLEHMTNLQSIYVDLSFNSITEVGMKNLATNLSKCKSLRRVIINFQYNGLNEASIMALAQGMKQCRNINKINLNFKNNRIRLDSHQKLSREFQKYCKRLVCFKISF</sequence>
<evidence type="ECO:0000256" key="1">
    <source>
        <dbReference type="ARBA" id="ARBA00022737"/>
    </source>
</evidence>
<dbReference type="AlphaFoldDB" id="Q22C12"/>
<dbReference type="Gene3D" id="3.80.10.10">
    <property type="entry name" value="Ribonuclease Inhibitor"/>
    <property type="match status" value="1"/>
</dbReference>
<gene>
    <name evidence="2" type="ORF">TTHERM_01080580</name>
</gene>
<dbReference type="PANTHER" id="PTHR24111">
    <property type="entry name" value="LEUCINE-RICH REPEAT-CONTAINING PROTEIN 34"/>
    <property type="match status" value="1"/>
</dbReference>
<keyword evidence="2" id="KW-0418">Kinase</keyword>
<dbReference type="EMBL" id="GG662470">
    <property type="protein sequence ID" value="EAR82850.1"/>
    <property type="molecule type" value="Genomic_DNA"/>
</dbReference>
<organism evidence="2 3">
    <name type="scientific">Tetrahymena thermophila (strain SB210)</name>
    <dbReference type="NCBI Taxonomy" id="312017"/>
    <lineage>
        <taxon>Eukaryota</taxon>
        <taxon>Sar</taxon>
        <taxon>Alveolata</taxon>
        <taxon>Ciliophora</taxon>
        <taxon>Intramacronucleata</taxon>
        <taxon>Oligohymenophorea</taxon>
        <taxon>Hymenostomatida</taxon>
        <taxon>Tetrahymenina</taxon>
        <taxon>Tetrahymenidae</taxon>
        <taxon>Tetrahymena</taxon>
    </lineage>
</organism>
<dbReference type="InterPro" id="IPR032675">
    <property type="entry name" value="LRR_dom_sf"/>
</dbReference>
<dbReference type="GeneID" id="7845407"/>
<keyword evidence="2" id="KW-0808">Transferase</keyword>
<reference evidence="3" key="1">
    <citation type="journal article" date="2006" name="PLoS Biol.">
        <title>Macronuclear genome sequence of the ciliate Tetrahymena thermophila, a model eukaryote.</title>
        <authorList>
            <person name="Eisen J.A."/>
            <person name="Coyne R.S."/>
            <person name="Wu M."/>
            <person name="Wu D."/>
            <person name="Thiagarajan M."/>
            <person name="Wortman J.R."/>
            <person name="Badger J.H."/>
            <person name="Ren Q."/>
            <person name="Amedeo P."/>
            <person name="Jones K.M."/>
            <person name="Tallon L.J."/>
            <person name="Delcher A.L."/>
            <person name="Salzberg S.L."/>
            <person name="Silva J.C."/>
            <person name="Haas B.J."/>
            <person name="Majoros W.H."/>
            <person name="Farzad M."/>
            <person name="Carlton J.M."/>
            <person name="Smith R.K. Jr."/>
            <person name="Garg J."/>
            <person name="Pearlman R.E."/>
            <person name="Karrer K.M."/>
            <person name="Sun L."/>
            <person name="Manning G."/>
            <person name="Elde N.C."/>
            <person name="Turkewitz A.P."/>
            <person name="Asai D.J."/>
            <person name="Wilkes D.E."/>
            <person name="Wang Y."/>
            <person name="Cai H."/>
            <person name="Collins K."/>
            <person name="Stewart B.A."/>
            <person name="Lee S.R."/>
            <person name="Wilamowska K."/>
            <person name="Weinberg Z."/>
            <person name="Ruzzo W.L."/>
            <person name="Wloga D."/>
            <person name="Gaertig J."/>
            <person name="Frankel J."/>
            <person name="Tsao C.-C."/>
            <person name="Gorovsky M.A."/>
            <person name="Keeling P.J."/>
            <person name="Waller R.F."/>
            <person name="Patron N.J."/>
            <person name="Cherry J.M."/>
            <person name="Stover N.A."/>
            <person name="Krieger C.J."/>
            <person name="del Toro C."/>
            <person name="Ryder H.F."/>
            <person name="Williamson S.C."/>
            <person name="Barbeau R.A."/>
            <person name="Hamilton E.P."/>
            <person name="Orias E."/>
        </authorList>
    </citation>
    <scope>NUCLEOTIDE SEQUENCE [LARGE SCALE GENOMIC DNA]</scope>
    <source>
        <strain evidence="3">SB210</strain>
    </source>
</reference>
<evidence type="ECO:0000313" key="3">
    <source>
        <dbReference type="Proteomes" id="UP000009168"/>
    </source>
</evidence>
<protein>
    <submittedName>
        <fullName evidence="2">Kinase domain protein</fullName>
    </submittedName>
</protein>
<dbReference type="Proteomes" id="UP000009168">
    <property type="component" value="Unassembled WGS sequence"/>
</dbReference>
<keyword evidence="1" id="KW-0677">Repeat</keyword>
<name>Q22C12_TETTS</name>
<dbReference type="OrthoDB" id="120976at2759"/>
<proteinExistence type="predicted"/>
<dbReference type="GO" id="GO:0016301">
    <property type="term" value="F:kinase activity"/>
    <property type="evidence" value="ECO:0007669"/>
    <property type="project" value="UniProtKB-KW"/>
</dbReference>
<accession>Q22C12</accession>